<name>A0A9W9JSS5_9EURO</name>
<dbReference type="OrthoDB" id="4367102at2759"/>
<sequence>MLPTISVLKNLEDLRQRPSPMRLEDAFKFNGFLGYCLEKGMPYALAFNKDMDVKPHLQRVLKTFSSSDASRFPKTCNLLAAWSNVEAAVKAMQTASQPRFLETNPEIFSFNSVLKLGIPTEHCQKLIFTFTSGALSGFAYNGKFFGRIDPSESHHIQIGAFRGIQIARDAFGGLTAIKVKDGQSWSGWIGKPQLALFDIVLEWNGPKKGLIFQFHKSPWRENRIGFPRSFK</sequence>
<gene>
    <name evidence="1" type="ORF">N7456_013588</name>
</gene>
<protein>
    <submittedName>
        <fullName evidence="1">Uncharacterized protein</fullName>
    </submittedName>
</protein>
<evidence type="ECO:0000313" key="2">
    <source>
        <dbReference type="Proteomes" id="UP001149165"/>
    </source>
</evidence>
<keyword evidence="2" id="KW-1185">Reference proteome</keyword>
<dbReference type="AlphaFoldDB" id="A0A9W9JSS5"/>
<accession>A0A9W9JSS5</accession>
<evidence type="ECO:0000313" key="1">
    <source>
        <dbReference type="EMBL" id="KAJ5080878.1"/>
    </source>
</evidence>
<organism evidence="1 2">
    <name type="scientific">Penicillium angulare</name>
    <dbReference type="NCBI Taxonomy" id="116970"/>
    <lineage>
        <taxon>Eukaryota</taxon>
        <taxon>Fungi</taxon>
        <taxon>Dikarya</taxon>
        <taxon>Ascomycota</taxon>
        <taxon>Pezizomycotina</taxon>
        <taxon>Eurotiomycetes</taxon>
        <taxon>Eurotiomycetidae</taxon>
        <taxon>Eurotiales</taxon>
        <taxon>Aspergillaceae</taxon>
        <taxon>Penicillium</taxon>
    </lineage>
</organism>
<dbReference type="Proteomes" id="UP001149165">
    <property type="component" value="Unassembled WGS sequence"/>
</dbReference>
<reference evidence="1" key="1">
    <citation type="submission" date="2022-11" db="EMBL/GenBank/DDBJ databases">
        <authorList>
            <person name="Petersen C."/>
        </authorList>
    </citation>
    <scope>NUCLEOTIDE SEQUENCE</scope>
    <source>
        <strain evidence="1">IBT 30069</strain>
    </source>
</reference>
<comment type="caution">
    <text evidence="1">The sequence shown here is derived from an EMBL/GenBank/DDBJ whole genome shotgun (WGS) entry which is preliminary data.</text>
</comment>
<proteinExistence type="predicted"/>
<dbReference type="EMBL" id="JAPQKH010000012">
    <property type="protein sequence ID" value="KAJ5080878.1"/>
    <property type="molecule type" value="Genomic_DNA"/>
</dbReference>
<reference evidence="1" key="2">
    <citation type="journal article" date="2023" name="IMA Fungus">
        <title>Comparative genomic study of the Penicillium genus elucidates a diverse pangenome and 15 lateral gene transfer events.</title>
        <authorList>
            <person name="Petersen C."/>
            <person name="Sorensen T."/>
            <person name="Nielsen M.R."/>
            <person name="Sondergaard T.E."/>
            <person name="Sorensen J.L."/>
            <person name="Fitzpatrick D.A."/>
            <person name="Frisvad J.C."/>
            <person name="Nielsen K.L."/>
        </authorList>
    </citation>
    <scope>NUCLEOTIDE SEQUENCE</scope>
    <source>
        <strain evidence="1">IBT 30069</strain>
    </source>
</reference>